<dbReference type="OrthoDB" id="9815006at2"/>
<feature type="domain" description="Recombinase" evidence="3">
    <location>
        <begin position="159"/>
        <end position="269"/>
    </location>
</feature>
<comment type="caution">
    <text evidence="4">The sequence shown here is derived from an EMBL/GenBank/DDBJ whole genome shotgun (WGS) entry which is preliminary data.</text>
</comment>
<dbReference type="Gene3D" id="3.90.1750.20">
    <property type="entry name" value="Putative Large Serine Recombinase, Chain B, Domain 2"/>
    <property type="match status" value="1"/>
</dbReference>
<dbReference type="SMART" id="SM00857">
    <property type="entry name" value="Resolvase"/>
    <property type="match status" value="1"/>
</dbReference>
<dbReference type="PROSITE" id="PS51736">
    <property type="entry name" value="RECOMBINASES_3"/>
    <property type="match status" value="1"/>
</dbReference>
<dbReference type="PROSITE" id="PS51737">
    <property type="entry name" value="RECOMBINASE_DNA_BIND"/>
    <property type="match status" value="1"/>
</dbReference>
<keyword evidence="1" id="KW-0175">Coiled coil</keyword>
<gene>
    <name evidence="4" type="ORF">EG028_11750</name>
</gene>
<sequence>MNAIGYVRISTKDQSKYSLDYQKSSIKEYCTRNNLELLNLFEDDGESSFTFDRPDWIALEAFIKKHKGKVQFLIVMDHDRFSRNLPEALMKINHLEMKFGIKVLATSEPVDLDTTDPNVFMTRAFKYMMANNELFNIRRRTSQGIRQALESGRFVNKAPFGYRNVKVEGGKGFIEIDEERAFVIKKIFRDYLLGHPFKQIHREAKALGFTYSGNSAVPRVLNNCLYAGLIKVPANRKTPERIIPGLHKPIITESEFWRAQELLGNLKPNKSMPIEEVPLRGILKCTCGQNLTAGKSKGKKKYYNYYRCRIHNGRNFPATKLHAQLDEILELSSFRPDQTIFIAQKAKERMGEALNERTQQVAIKSRQLEEINQKIEKNETRLMEDVIEPDTYKKWHKKFQIQRALLMEEINSLTKNRNEKWDKLYQVLPYLTSIKSIYRKATVTQKHSILRGVFKHGLTYHEGAFRTPSINPALAHNAVKLKEKGLLFVEQSSNDLGENPIRSEIGS</sequence>
<dbReference type="InterPro" id="IPR038109">
    <property type="entry name" value="DNA_bind_recomb_sf"/>
</dbReference>
<dbReference type="InterPro" id="IPR011109">
    <property type="entry name" value="DNA_bind_recombinase_dom"/>
</dbReference>
<feature type="coiled-coil region" evidence="1">
    <location>
        <begin position="354"/>
        <end position="385"/>
    </location>
</feature>
<dbReference type="InterPro" id="IPR050639">
    <property type="entry name" value="SSR_resolvase"/>
</dbReference>
<accession>A0A3N4MAB8</accession>
<dbReference type="GO" id="GO:0003677">
    <property type="term" value="F:DNA binding"/>
    <property type="evidence" value="ECO:0007669"/>
    <property type="project" value="InterPro"/>
</dbReference>
<keyword evidence="5" id="KW-1185">Reference proteome</keyword>
<protein>
    <submittedName>
        <fullName evidence="4">Recombinase family protein</fullName>
    </submittedName>
</protein>
<dbReference type="Proteomes" id="UP000279089">
    <property type="component" value="Unassembled WGS sequence"/>
</dbReference>
<dbReference type="Pfam" id="PF00239">
    <property type="entry name" value="Resolvase"/>
    <property type="match status" value="1"/>
</dbReference>
<dbReference type="Gene3D" id="3.40.50.1390">
    <property type="entry name" value="Resolvase, N-terminal catalytic domain"/>
    <property type="match status" value="1"/>
</dbReference>
<evidence type="ECO:0000313" key="5">
    <source>
        <dbReference type="Proteomes" id="UP000279089"/>
    </source>
</evidence>
<evidence type="ECO:0000259" key="2">
    <source>
        <dbReference type="PROSITE" id="PS51736"/>
    </source>
</evidence>
<dbReference type="InterPro" id="IPR036162">
    <property type="entry name" value="Resolvase-like_N_sf"/>
</dbReference>
<reference evidence="5" key="1">
    <citation type="submission" date="2018-11" db="EMBL/GenBank/DDBJ databases">
        <title>Chitinophaga lutea sp.nov., isolate from arsenic contaminated soil.</title>
        <authorList>
            <person name="Zong Y."/>
        </authorList>
    </citation>
    <scope>NUCLEOTIDE SEQUENCE [LARGE SCALE GENOMIC DNA]</scope>
    <source>
        <strain evidence="5">YLT18</strain>
    </source>
</reference>
<dbReference type="InterPro" id="IPR006119">
    <property type="entry name" value="Resolv_N"/>
</dbReference>
<proteinExistence type="predicted"/>
<evidence type="ECO:0000256" key="1">
    <source>
        <dbReference type="SAM" id="Coils"/>
    </source>
</evidence>
<dbReference type="Pfam" id="PF07508">
    <property type="entry name" value="Recombinase"/>
    <property type="match status" value="1"/>
</dbReference>
<dbReference type="AlphaFoldDB" id="A0A3N4MAB8"/>
<dbReference type="PANTHER" id="PTHR30461:SF23">
    <property type="entry name" value="DNA RECOMBINASE-RELATED"/>
    <property type="match status" value="1"/>
</dbReference>
<dbReference type="PANTHER" id="PTHR30461">
    <property type="entry name" value="DNA-INVERTASE FROM LAMBDOID PROPHAGE"/>
    <property type="match status" value="1"/>
</dbReference>
<dbReference type="GO" id="GO:0000150">
    <property type="term" value="F:DNA strand exchange activity"/>
    <property type="evidence" value="ECO:0007669"/>
    <property type="project" value="InterPro"/>
</dbReference>
<dbReference type="RefSeq" id="WP_120516986.1">
    <property type="nucleotide sequence ID" value="NZ_QXZY01000007.1"/>
</dbReference>
<organism evidence="4 5">
    <name type="scientific">Chitinophaga barathri</name>
    <dbReference type="NCBI Taxonomy" id="1647451"/>
    <lineage>
        <taxon>Bacteria</taxon>
        <taxon>Pseudomonadati</taxon>
        <taxon>Bacteroidota</taxon>
        <taxon>Chitinophagia</taxon>
        <taxon>Chitinophagales</taxon>
        <taxon>Chitinophagaceae</taxon>
        <taxon>Chitinophaga</taxon>
    </lineage>
</organism>
<name>A0A3N4MAB8_9BACT</name>
<dbReference type="SUPFAM" id="SSF53041">
    <property type="entry name" value="Resolvase-like"/>
    <property type="match status" value="1"/>
</dbReference>
<feature type="domain" description="Resolvase/invertase-type recombinase catalytic" evidence="2">
    <location>
        <begin position="2"/>
        <end position="152"/>
    </location>
</feature>
<dbReference type="EMBL" id="RMBX01000006">
    <property type="protein sequence ID" value="RPD40702.1"/>
    <property type="molecule type" value="Genomic_DNA"/>
</dbReference>
<evidence type="ECO:0000259" key="3">
    <source>
        <dbReference type="PROSITE" id="PS51737"/>
    </source>
</evidence>
<evidence type="ECO:0000313" key="4">
    <source>
        <dbReference type="EMBL" id="RPD40702.1"/>
    </source>
</evidence>
<dbReference type="CDD" id="cd00338">
    <property type="entry name" value="Ser_Recombinase"/>
    <property type="match status" value="1"/>
</dbReference>